<organism evidence="2 3">
    <name type="scientific">Anopheles coluzzii</name>
    <name type="common">African malaria mosquito</name>
    <dbReference type="NCBI Taxonomy" id="1518534"/>
    <lineage>
        <taxon>Eukaryota</taxon>
        <taxon>Metazoa</taxon>
        <taxon>Ecdysozoa</taxon>
        <taxon>Arthropoda</taxon>
        <taxon>Hexapoda</taxon>
        <taxon>Insecta</taxon>
        <taxon>Pterygota</taxon>
        <taxon>Neoptera</taxon>
        <taxon>Endopterygota</taxon>
        <taxon>Diptera</taxon>
        <taxon>Nematocera</taxon>
        <taxon>Culicoidea</taxon>
        <taxon>Culicidae</taxon>
        <taxon>Anophelinae</taxon>
        <taxon>Anopheles</taxon>
    </lineage>
</organism>
<feature type="region of interest" description="Disordered" evidence="1">
    <location>
        <begin position="30"/>
        <end position="52"/>
    </location>
</feature>
<name>A0A6E8W3Q3_ANOCL</name>
<protein>
    <submittedName>
        <fullName evidence="2">Uncharacterized protein</fullName>
    </submittedName>
</protein>
<feature type="compositionally biased region" description="Low complexity" evidence="1">
    <location>
        <begin position="30"/>
        <end position="39"/>
    </location>
</feature>
<dbReference type="Proteomes" id="UP001105220">
    <property type="component" value="Unplaced"/>
</dbReference>
<sequence length="52" mass="5732">MTMMDPCAAGQTARVMCSCSKPNTINNINNISNSNNNNNDFIVPVDERDVTR</sequence>
<reference evidence="2" key="2">
    <citation type="submission" date="2020-05" db="UniProtKB">
        <authorList>
            <consortium name="EnsemblMetazoa"/>
        </authorList>
    </citation>
    <scope>IDENTIFICATION</scope>
    <source>
        <strain evidence="2">Ngousso</strain>
    </source>
</reference>
<proteinExistence type="predicted"/>
<accession>A0A6E8W3Q3</accession>
<reference key="1">
    <citation type="journal article" date="2019" name="Genes (Basel)">
        <title>A High-Quality De novo Genome Assembly from a Single Mosquito Using PacBio Sequencing.</title>
        <authorList>
            <person name="Kingan S.B."/>
            <person name="Heaton H."/>
            <person name="Cudini J."/>
            <person name="Lambert C.C."/>
            <person name="Baybayan P."/>
            <person name="Galvin B.D."/>
            <person name="Durbin R."/>
            <person name="Korlach J."/>
            <person name="Lawniczak M.K.N."/>
        </authorList>
    </citation>
    <scope>NUCLEOTIDE SEQUENCE [LARGE SCALE GENOMIC DNA]</scope>
    <source>
        <strain>Mali-NIH</strain>
    </source>
</reference>
<evidence type="ECO:0000313" key="3">
    <source>
        <dbReference type="Proteomes" id="UP001105220"/>
    </source>
</evidence>
<keyword evidence="3" id="KW-1185">Reference proteome</keyword>
<dbReference type="VEuPathDB" id="VectorBase:ACON010688"/>
<dbReference type="EnsemblMetazoa" id="ACON010688-RA">
    <property type="protein sequence ID" value="ACON010688-PA"/>
    <property type="gene ID" value="ACON010688"/>
</dbReference>
<evidence type="ECO:0000313" key="2">
    <source>
        <dbReference type="EnsemblMetazoa" id="ACON010688-PA"/>
    </source>
</evidence>
<dbReference type="AlphaFoldDB" id="A0A6E8W3Q3"/>
<evidence type="ECO:0000256" key="1">
    <source>
        <dbReference type="SAM" id="MobiDB-lite"/>
    </source>
</evidence>